<protein>
    <submittedName>
        <fullName evidence="1">Uncharacterized protein</fullName>
    </submittedName>
</protein>
<name>A0A699WJ81_TANCI</name>
<evidence type="ECO:0000313" key="1">
    <source>
        <dbReference type="EMBL" id="GFD47755.1"/>
    </source>
</evidence>
<organism evidence="1">
    <name type="scientific">Tanacetum cinerariifolium</name>
    <name type="common">Dalmatian daisy</name>
    <name type="synonym">Chrysanthemum cinerariifolium</name>
    <dbReference type="NCBI Taxonomy" id="118510"/>
    <lineage>
        <taxon>Eukaryota</taxon>
        <taxon>Viridiplantae</taxon>
        <taxon>Streptophyta</taxon>
        <taxon>Embryophyta</taxon>
        <taxon>Tracheophyta</taxon>
        <taxon>Spermatophyta</taxon>
        <taxon>Magnoliopsida</taxon>
        <taxon>eudicotyledons</taxon>
        <taxon>Gunneridae</taxon>
        <taxon>Pentapetalae</taxon>
        <taxon>asterids</taxon>
        <taxon>campanulids</taxon>
        <taxon>Asterales</taxon>
        <taxon>Asteraceae</taxon>
        <taxon>Asteroideae</taxon>
        <taxon>Anthemideae</taxon>
        <taxon>Anthemidinae</taxon>
        <taxon>Tanacetum</taxon>
    </lineage>
</organism>
<comment type="caution">
    <text evidence="1">The sequence shown here is derived from an EMBL/GenBank/DDBJ whole genome shotgun (WGS) entry which is preliminary data.</text>
</comment>
<reference evidence="1" key="1">
    <citation type="journal article" date="2019" name="Sci. Rep.">
        <title>Draft genome of Tanacetum cinerariifolium, the natural source of mosquito coil.</title>
        <authorList>
            <person name="Yamashiro T."/>
            <person name="Shiraishi A."/>
            <person name="Satake H."/>
            <person name="Nakayama K."/>
        </authorList>
    </citation>
    <scope>NUCLEOTIDE SEQUENCE</scope>
</reference>
<dbReference type="EMBL" id="BKCJ011707149">
    <property type="protein sequence ID" value="GFD47755.1"/>
    <property type="molecule type" value="Genomic_DNA"/>
</dbReference>
<proteinExistence type="predicted"/>
<sequence>MHCDACRHNFSDVCETRNVGLCLRMKRSTELEPGSPSFLEILTDRKKMGRLGQTIHNNPDGIMPR</sequence>
<feature type="non-terminal residue" evidence="1">
    <location>
        <position position="65"/>
    </location>
</feature>
<gene>
    <name evidence="1" type="ORF">Tci_919724</name>
</gene>
<dbReference type="AlphaFoldDB" id="A0A699WJ81"/>
<accession>A0A699WJ81</accession>